<keyword evidence="3" id="KW-1185">Reference proteome</keyword>
<feature type="compositionally biased region" description="Basic and acidic residues" evidence="1">
    <location>
        <begin position="197"/>
        <end position="211"/>
    </location>
</feature>
<feature type="compositionally biased region" description="Basic and acidic residues" evidence="1">
    <location>
        <begin position="239"/>
        <end position="253"/>
    </location>
</feature>
<proteinExistence type="predicted"/>
<feature type="compositionally biased region" description="Acidic residues" evidence="1">
    <location>
        <begin position="187"/>
        <end position="196"/>
    </location>
</feature>
<protein>
    <submittedName>
        <fullName evidence="2">Uncharacterized protein</fullName>
    </submittedName>
</protein>
<gene>
    <name evidence="2" type="ORF">FH972_001009</name>
</gene>
<feature type="region of interest" description="Disordered" evidence="1">
    <location>
        <begin position="327"/>
        <end position="389"/>
    </location>
</feature>
<sequence>MASEDSTDCSSPGVSLLKEDDYEVIVNNLIDDYFGVPREEEKADNENEKKTASLDPVLEKVASTSNDDLQMISAGVTRRETEEFQESRTESTSEVNVNQLKKDSEANLTDDYQKYCRVAQKDPNDPFLESKDCSPPDVRQLTEEVCKVIVNSLIDDFRTYFRSMRPSMASEDSTDGSSPDVGQLTEENNEVIDDFFEVPREEEKAENENGKKTASLDPVLEEVASTSNDDLQKISAGVTRRETEELQESRTESTSEVNVNQLKKESEANLIAGSDNNYLAPPLMASEDPMSRVLSDLMSELEEAFMKAITERKKNEENEKSVTIVGCNEEKREGAESGVSVAGNDHGGFKNEEKKADNENEKEELQVEKVEDQSRRITTDDDSSAENCN</sequence>
<feature type="region of interest" description="Disordered" evidence="1">
    <location>
        <begin position="167"/>
        <end position="261"/>
    </location>
</feature>
<evidence type="ECO:0000256" key="1">
    <source>
        <dbReference type="SAM" id="MobiDB-lite"/>
    </source>
</evidence>
<reference evidence="2 3" key="1">
    <citation type="submission" date="2019-06" db="EMBL/GenBank/DDBJ databases">
        <title>A chromosomal-level reference genome of Carpinus fangiana (Coryloideae, Betulaceae).</title>
        <authorList>
            <person name="Yang X."/>
            <person name="Wang Z."/>
            <person name="Zhang L."/>
            <person name="Hao G."/>
            <person name="Liu J."/>
            <person name="Yang Y."/>
        </authorList>
    </citation>
    <scope>NUCLEOTIDE SEQUENCE [LARGE SCALE GENOMIC DNA]</scope>
    <source>
        <strain evidence="2">Cfa_2016G</strain>
        <tissue evidence="2">Leaf</tissue>
    </source>
</reference>
<evidence type="ECO:0000313" key="2">
    <source>
        <dbReference type="EMBL" id="KAE7996275.1"/>
    </source>
</evidence>
<dbReference type="Proteomes" id="UP000327013">
    <property type="component" value="Chromosome 1"/>
</dbReference>
<accession>A0A5N6QAS1</accession>
<feature type="compositionally biased region" description="Basic and acidic residues" evidence="1">
    <location>
        <begin position="81"/>
        <end position="91"/>
    </location>
</feature>
<organism evidence="2 3">
    <name type="scientific">Carpinus fangiana</name>
    <dbReference type="NCBI Taxonomy" id="176857"/>
    <lineage>
        <taxon>Eukaryota</taxon>
        <taxon>Viridiplantae</taxon>
        <taxon>Streptophyta</taxon>
        <taxon>Embryophyta</taxon>
        <taxon>Tracheophyta</taxon>
        <taxon>Spermatophyta</taxon>
        <taxon>Magnoliopsida</taxon>
        <taxon>eudicotyledons</taxon>
        <taxon>Gunneridae</taxon>
        <taxon>Pentapetalae</taxon>
        <taxon>rosids</taxon>
        <taxon>fabids</taxon>
        <taxon>Fagales</taxon>
        <taxon>Betulaceae</taxon>
        <taxon>Carpinus</taxon>
    </lineage>
</organism>
<feature type="region of interest" description="Disordered" evidence="1">
    <location>
        <begin position="81"/>
        <end position="104"/>
    </location>
</feature>
<name>A0A5N6QAS1_9ROSI</name>
<evidence type="ECO:0000313" key="3">
    <source>
        <dbReference type="Proteomes" id="UP000327013"/>
    </source>
</evidence>
<dbReference type="AlphaFoldDB" id="A0A5N6QAS1"/>
<dbReference type="EMBL" id="CM017321">
    <property type="protein sequence ID" value="KAE7996275.1"/>
    <property type="molecule type" value="Genomic_DNA"/>
</dbReference>
<feature type="compositionally biased region" description="Acidic residues" evidence="1">
    <location>
        <begin position="380"/>
        <end position="389"/>
    </location>
</feature>
<feature type="compositionally biased region" description="Basic and acidic residues" evidence="1">
    <location>
        <begin position="347"/>
        <end position="379"/>
    </location>
</feature>